<dbReference type="PROSITE" id="PS00137">
    <property type="entry name" value="SUBTILASE_HIS"/>
    <property type="match status" value="1"/>
</dbReference>
<dbReference type="InterPro" id="IPR050131">
    <property type="entry name" value="Peptidase_S8_subtilisin-like"/>
</dbReference>
<dbReference type="STRING" id="401625.A0A0P1BN61"/>
<organism evidence="11 12">
    <name type="scientific">Ceraceosorus bombacis</name>
    <dbReference type="NCBI Taxonomy" id="401625"/>
    <lineage>
        <taxon>Eukaryota</taxon>
        <taxon>Fungi</taxon>
        <taxon>Dikarya</taxon>
        <taxon>Basidiomycota</taxon>
        <taxon>Ustilaginomycotina</taxon>
        <taxon>Exobasidiomycetes</taxon>
        <taxon>Ceraceosorales</taxon>
        <taxon>Ceraceosoraceae</taxon>
        <taxon>Ceraceosorus</taxon>
    </lineage>
</organism>
<evidence type="ECO:0000256" key="1">
    <source>
        <dbReference type="ARBA" id="ARBA00011073"/>
    </source>
</evidence>
<dbReference type="CDD" id="cd07489">
    <property type="entry name" value="Peptidases_S8_5"/>
    <property type="match status" value="1"/>
</dbReference>
<dbReference type="GO" id="GO:0004252">
    <property type="term" value="F:serine-type endopeptidase activity"/>
    <property type="evidence" value="ECO:0007669"/>
    <property type="project" value="UniProtKB-UniRule"/>
</dbReference>
<evidence type="ECO:0000256" key="6">
    <source>
        <dbReference type="PROSITE-ProRule" id="PRU01240"/>
    </source>
</evidence>
<dbReference type="Pfam" id="PF00082">
    <property type="entry name" value="Peptidase_S8"/>
    <property type="match status" value="1"/>
</dbReference>
<proteinExistence type="inferred from homology"/>
<evidence type="ECO:0000313" key="11">
    <source>
        <dbReference type="EMBL" id="CEH17620.1"/>
    </source>
</evidence>
<feature type="region of interest" description="Disordered" evidence="8">
    <location>
        <begin position="90"/>
        <end position="114"/>
    </location>
</feature>
<dbReference type="GO" id="GO:0005615">
    <property type="term" value="C:extracellular space"/>
    <property type="evidence" value="ECO:0007669"/>
    <property type="project" value="TreeGrafter"/>
</dbReference>
<evidence type="ECO:0000256" key="5">
    <source>
        <dbReference type="PIRSR" id="PIRSR615500-1"/>
    </source>
</evidence>
<feature type="domain" description="Peptidase S8/S53" evidence="10">
    <location>
        <begin position="272"/>
        <end position="674"/>
    </location>
</feature>
<dbReference type="InterPro" id="IPR015500">
    <property type="entry name" value="Peptidase_S8_subtilisin-rel"/>
</dbReference>
<keyword evidence="2 6" id="KW-0645">Protease</keyword>
<dbReference type="AlphaFoldDB" id="A0A0P1BN61"/>
<feature type="active site" description="Charge relay system" evidence="5 6">
    <location>
        <position position="281"/>
    </location>
</feature>
<feature type="compositionally biased region" description="Low complexity" evidence="8">
    <location>
        <begin position="90"/>
        <end position="109"/>
    </location>
</feature>
<dbReference type="InterPro" id="IPR000209">
    <property type="entry name" value="Peptidase_S8/S53_dom"/>
</dbReference>
<sequence length="1163" mass="122600">MLHLVAVSLRSLVVLSLVATRTRALFYPPNAIQLSPSSADPPAHDTPTAAHRPAEIETSFGTIARGYIIELEPSTSLADWRIWAQQTRPQSTPSYSASTSSPQSTSAQPEPTPASWSSVFLSRLLPRSAFAAQRSDSSTDPASKRATPSDVNAEGAPGLSFEVRHEFDNPTLLYGLSIRVIGYSATSQSANMTGGASSDTNAFWSPLKDTQLLKAIKGVIRVSPIALVPAPGPYDGIEQIASINASTAASDSRKGPLDTIGATALHAEGITGSGVRIAIIDTGVDWRHPYLGGGFGPGFHISFGYDLVGDDFDGLNDGVADGDPFSSCAPHGTHIAGILAATTPTDPAQADKSFKFSGVAPDAQVGVYRVFGCQGGTASDIVIKALQLAYEDRADIITISIGAPAGWTDTPIARMINRISRKGRMVTVSAGNDGDVGLFFQSTPSVATTALSVGSTNNAFLTTYNATFLDGLEPPIPYFAAVPFNAHDLAVWPFTDSASPHMLLDGCGPLPDDAPPDFTNVVVLVTRAGCSLVAKYRNLAKNGIDYVLLANSGLSPFYATTSGIRSVALVEAVDAQRLVDHYVQDKRVTLSFPAYGPLATPNKYSGNTISSFSSYGPTYDLLSTPNICAPGDRILSTWPIDAGRWAVLSGTSMATPHIAGSAALLLQAARSGIWQTASSQSDQESPLGIDLGRQIFNRLRSSATPASNSTRGGRLETLAKQGAGLVDAYAAVHNLMTVAPALLLLDPVEAYPAQRTFVFTNDASSSRNFSITHEPAGAALTYASGAAYPNDGPVPLDDEHLEVQMTPRAFSLAQGANITITVDFSLPMDSFDHKTFPIFSGYLRIAPTVTSEAGLTTSAQSGLIANMSHPHETISVSYLGTGTPLSEMQVLDRGLRLSTSDTAHSLPAILVGGDEKQPQTLPRSYTFSDDDYPVVNFRLLAGTEQLRIDLVQDLQDANPAGSLATLHNSNADLKGRPEGASLSTAGVSFIADGNDAFASRSSEEATLEEQSPAMAQLVFQAAPDSDLGGLAWRRSMEGAWTASTFMAANSEMERQSTKNEFLDGQPTASRVIGAIAEASGLPRSSESGAYSSYELLWDGTIAGTPVTAGEYRLRLSVLKIGRAAPSAEEDVAQVSDSFEIWYSPLVRVERGIAGSIGSKIKPS</sequence>
<evidence type="ECO:0000259" key="10">
    <source>
        <dbReference type="Pfam" id="PF00082"/>
    </source>
</evidence>
<dbReference type="PANTHER" id="PTHR43806:SF66">
    <property type="entry name" value="SERIN ENDOPEPTIDASE"/>
    <property type="match status" value="1"/>
</dbReference>
<feature type="signal peptide" evidence="9">
    <location>
        <begin position="1"/>
        <end position="24"/>
    </location>
</feature>
<evidence type="ECO:0000256" key="3">
    <source>
        <dbReference type="ARBA" id="ARBA00022801"/>
    </source>
</evidence>
<evidence type="ECO:0000256" key="9">
    <source>
        <dbReference type="SAM" id="SignalP"/>
    </source>
</evidence>
<keyword evidence="9" id="KW-0732">Signal</keyword>
<evidence type="ECO:0000313" key="12">
    <source>
        <dbReference type="Proteomes" id="UP000054845"/>
    </source>
</evidence>
<dbReference type="InterPro" id="IPR022398">
    <property type="entry name" value="Peptidase_S8_His-AS"/>
</dbReference>
<evidence type="ECO:0000256" key="2">
    <source>
        <dbReference type="ARBA" id="ARBA00022670"/>
    </source>
</evidence>
<dbReference type="PROSITE" id="PS00138">
    <property type="entry name" value="SUBTILASE_SER"/>
    <property type="match status" value="1"/>
</dbReference>
<dbReference type="InterPro" id="IPR023827">
    <property type="entry name" value="Peptidase_S8_Asp-AS"/>
</dbReference>
<dbReference type="PROSITE" id="PS51892">
    <property type="entry name" value="SUBTILASE"/>
    <property type="match status" value="1"/>
</dbReference>
<dbReference type="InterPro" id="IPR034187">
    <property type="entry name" value="Peptidases_S8_5"/>
</dbReference>
<dbReference type="Proteomes" id="UP000054845">
    <property type="component" value="Unassembled WGS sequence"/>
</dbReference>
<dbReference type="PRINTS" id="PR00723">
    <property type="entry name" value="SUBTILISIN"/>
</dbReference>
<reference evidence="11 12" key="1">
    <citation type="submission" date="2014-09" db="EMBL/GenBank/DDBJ databases">
        <authorList>
            <person name="Magalhaes I.L.F."/>
            <person name="Oliveira U."/>
            <person name="Santos F.R."/>
            <person name="Vidigal T.H.D.A."/>
            <person name="Brescovit A.D."/>
            <person name="Santos A.J."/>
        </authorList>
    </citation>
    <scope>NUCLEOTIDE SEQUENCE [LARGE SCALE GENOMIC DNA]</scope>
</reference>
<feature type="region of interest" description="Disordered" evidence="8">
    <location>
        <begin position="131"/>
        <end position="156"/>
    </location>
</feature>
<dbReference type="InterPro" id="IPR036852">
    <property type="entry name" value="Peptidase_S8/S53_dom_sf"/>
</dbReference>
<dbReference type="GO" id="GO:0006508">
    <property type="term" value="P:proteolysis"/>
    <property type="evidence" value="ECO:0007669"/>
    <property type="project" value="UniProtKB-KW"/>
</dbReference>
<dbReference type="InterPro" id="IPR023828">
    <property type="entry name" value="Peptidase_S8_Ser-AS"/>
</dbReference>
<name>A0A0P1BN61_9BASI</name>
<dbReference type="PANTHER" id="PTHR43806">
    <property type="entry name" value="PEPTIDASE S8"/>
    <property type="match status" value="1"/>
</dbReference>
<dbReference type="EMBL" id="CCYA01000265">
    <property type="protein sequence ID" value="CEH17620.1"/>
    <property type="molecule type" value="Genomic_DNA"/>
</dbReference>
<feature type="active site" description="Charge relay system" evidence="5 6">
    <location>
        <position position="652"/>
    </location>
</feature>
<protein>
    <submittedName>
        <fullName evidence="11">PROPROTEIN CONVERTASE SUBTILISIN/KEXIN</fullName>
    </submittedName>
</protein>
<dbReference type="Gene3D" id="3.40.50.200">
    <property type="entry name" value="Peptidase S8/S53 domain"/>
    <property type="match status" value="2"/>
</dbReference>
<dbReference type="PROSITE" id="PS00136">
    <property type="entry name" value="SUBTILASE_ASP"/>
    <property type="match status" value="1"/>
</dbReference>
<dbReference type="SUPFAM" id="SSF52743">
    <property type="entry name" value="Subtilisin-like"/>
    <property type="match status" value="1"/>
</dbReference>
<evidence type="ECO:0000256" key="8">
    <source>
        <dbReference type="SAM" id="MobiDB-lite"/>
    </source>
</evidence>
<keyword evidence="12" id="KW-1185">Reference proteome</keyword>
<evidence type="ECO:0000256" key="7">
    <source>
        <dbReference type="RuleBase" id="RU003355"/>
    </source>
</evidence>
<evidence type="ECO:0000256" key="4">
    <source>
        <dbReference type="ARBA" id="ARBA00022825"/>
    </source>
</evidence>
<comment type="similarity">
    <text evidence="1 6 7">Belongs to the peptidase S8 family.</text>
</comment>
<feature type="chain" id="PRO_5006059710" evidence="9">
    <location>
        <begin position="25"/>
        <end position="1163"/>
    </location>
</feature>
<keyword evidence="3 6" id="KW-0378">Hydrolase</keyword>
<feature type="active site" description="Charge relay system" evidence="5 6">
    <location>
        <position position="331"/>
    </location>
</feature>
<keyword evidence="4 6" id="KW-0720">Serine protease</keyword>
<feature type="region of interest" description="Disordered" evidence="8">
    <location>
        <begin position="35"/>
        <end position="54"/>
    </location>
</feature>
<dbReference type="OrthoDB" id="206201at2759"/>
<accession>A0A0P1BN61</accession>